<keyword evidence="3" id="KW-1133">Transmembrane helix</keyword>
<dbReference type="SUPFAM" id="SSF51395">
    <property type="entry name" value="FMN-linked oxidoreductases"/>
    <property type="match status" value="1"/>
</dbReference>
<evidence type="ECO:0000256" key="3">
    <source>
        <dbReference type="SAM" id="Phobius"/>
    </source>
</evidence>
<dbReference type="Gene3D" id="3.20.20.70">
    <property type="entry name" value="Aldolase class I"/>
    <property type="match status" value="1"/>
</dbReference>
<evidence type="ECO:0000313" key="6">
    <source>
        <dbReference type="Proteomes" id="UP000559987"/>
    </source>
</evidence>
<accession>A0A839UWE7</accession>
<feature type="domain" description="Glutamate synthase" evidence="4">
    <location>
        <begin position="140"/>
        <end position="461"/>
    </location>
</feature>
<comment type="caution">
    <text evidence="5">The sequence shown here is derived from an EMBL/GenBank/DDBJ whole genome shotgun (WGS) entry which is preliminary data.</text>
</comment>
<feature type="transmembrane region" description="Helical" evidence="3">
    <location>
        <begin position="6"/>
        <end position="32"/>
    </location>
</feature>
<dbReference type="Pfam" id="PF01645">
    <property type="entry name" value="Glu_synthase"/>
    <property type="match status" value="1"/>
</dbReference>
<gene>
    <name evidence="5" type="ORF">FHS30_002868</name>
</gene>
<dbReference type="GO" id="GO:0015930">
    <property type="term" value="F:glutamate synthase activity"/>
    <property type="evidence" value="ECO:0007669"/>
    <property type="project" value="InterPro"/>
</dbReference>
<evidence type="ECO:0000313" key="5">
    <source>
        <dbReference type="EMBL" id="MBB3169655.1"/>
    </source>
</evidence>
<proteinExistence type="inferred from homology"/>
<dbReference type="EMBL" id="JACHXZ010000004">
    <property type="protein sequence ID" value="MBB3169655.1"/>
    <property type="molecule type" value="Genomic_DNA"/>
</dbReference>
<organism evidence="5 6">
    <name type="scientific">Simiduia aestuariiviva</name>
    <dbReference type="NCBI Taxonomy" id="1510459"/>
    <lineage>
        <taxon>Bacteria</taxon>
        <taxon>Pseudomonadati</taxon>
        <taxon>Pseudomonadota</taxon>
        <taxon>Gammaproteobacteria</taxon>
        <taxon>Cellvibrionales</taxon>
        <taxon>Cellvibrionaceae</taxon>
        <taxon>Simiduia</taxon>
    </lineage>
</organism>
<dbReference type="Proteomes" id="UP000559987">
    <property type="component" value="Unassembled WGS sequence"/>
</dbReference>
<dbReference type="InterPro" id="IPR013785">
    <property type="entry name" value="Aldolase_TIM"/>
</dbReference>
<evidence type="ECO:0000256" key="1">
    <source>
        <dbReference type="ARBA" id="ARBA00009716"/>
    </source>
</evidence>
<dbReference type="CDD" id="cd02808">
    <property type="entry name" value="GltS_FMN"/>
    <property type="match status" value="1"/>
</dbReference>
<protein>
    <submittedName>
        <fullName evidence="5">Glutamate synthase domain-containing protein 2</fullName>
    </submittedName>
</protein>
<dbReference type="InterPro" id="IPR002932">
    <property type="entry name" value="Glu_synthdom"/>
</dbReference>
<dbReference type="PANTHER" id="PTHR43819:SF1">
    <property type="entry name" value="ARCHAEAL-TYPE GLUTAMATE SYNTHASE [NADPH]"/>
    <property type="match status" value="1"/>
</dbReference>
<keyword evidence="6" id="KW-1185">Reference proteome</keyword>
<keyword evidence="3" id="KW-0472">Membrane</keyword>
<dbReference type="PIRSF" id="PIRSF006429">
    <property type="entry name" value="GOGAT_lg_2"/>
    <property type="match status" value="1"/>
</dbReference>
<name>A0A839UWE7_9GAMM</name>
<dbReference type="PANTHER" id="PTHR43819">
    <property type="entry name" value="ARCHAEAL-TYPE GLUTAMATE SYNTHASE [NADPH]"/>
    <property type="match status" value="1"/>
</dbReference>
<dbReference type="InterPro" id="IPR024188">
    <property type="entry name" value="GltB"/>
</dbReference>
<dbReference type="AlphaFoldDB" id="A0A839UWE7"/>
<evidence type="ECO:0000256" key="2">
    <source>
        <dbReference type="PIRNR" id="PIRNR006429"/>
    </source>
</evidence>
<dbReference type="RefSeq" id="WP_183911153.1">
    <property type="nucleotide sequence ID" value="NZ_JACHXZ010000004.1"/>
</dbReference>
<dbReference type="GO" id="GO:0006537">
    <property type="term" value="P:glutamate biosynthetic process"/>
    <property type="evidence" value="ECO:0007669"/>
    <property type="project" value="InterPro"/>
</dbReference>
<comment type="similarity">
    <text evidence="1 2">Belongs to the glutamate synthase family.</text>
</comment>
<sequence length="503" mass="54524">MGWGLWMLEILGDLLAVAILGLLLWVLVAFVVDRTQTRHTIRRNYPVIGRFRYWFEHLGVFFRQYFFSLDREEMPFNRADRSWVYRAAKNETLNVAFGSTRDIDKPGTPIFLNALIPISHEAHEPPALLTFGPDCPNPYSTRSLFNISAMSFGALSAPAVEALSKGAARAGCWLNTGEGGLSPHHLSGHCDLIFQIGTAKYGVRNAAGELDDSKLADIAALTEVKMFEIKLSQGAKPGKGGILPAEKVTQEIAAIRGIPVAEASISPNGHTEVKQVSDLLDLVARVRRVTGKPTGIKFVLGDARWLDELFLLIGERGHPSAPDFITLDSGDGGSGAAPQPLMDTTGLPIKESLPQLVALLQKYGLRERIKVVVAGKLITPSAVATALCVGADAINSARGFMFALGCIQAMQCNKNTCPTGVTTHDKRLQRGLVPAEKALRVAQYHQQMTDSLNMIAHACGVAEPRQMTPAHVRLVTRPGHSLPLLDYVQAAAARSEEGARESL</sequence>
<reference evidence="5 6" key="1">
    <citation type="submission" date="2020-08" db="EMBL/GenBank/DDBJ databases">
        <title>Genomic Encyclopedia of Type Strains, Phase III (KMG-III): the genomes of soil and plant-associated and newly described type strains.</title>
        <authorList>
            <person name="Whitman W."/>
        </authorList>
    </citation>
    <scope>NUCLEOTIDE SEQUENCE [LARGE SCALE GENOMIC DNA]</scope>
    <source>
        <strain evidence="5 6">CECT 8571</strain>
    </source>
</reference>
<evidence type="ECO:0000259" key="4">
    <source>
        <dbReference type="Pfam" id="PF01645"/>
    </source>
</evidence>
<keyword evidence="3" id="KW-0812">Transmembrane</keyword>